<sequence>MNLLSSPLNRSSRKFLGIWTYDFESTTLTPPPFPPKITPLYAPLVLRGLTFMMPAIAEYAQPSTPTGKHPLDIHTTNTSVVAGYYCKTSRNLPIIGPIQRLDTTGGAVSGLFVCAAFSGFGVMNGPGMAEVLAGYVEGWMKGAEIEAPCVATDRFISTTTSNLLLLLSSTYQFASRSISPTLHFITLHFRRAERFNHSVTALRAERDNSVRYALVVCLTFTERTLEVSFPAVS</sequence>
<dbReference type="Gene3D" id="3.30.9.10">
    <property type="entry name" value="D-Amino Acid Oxidase, subunit A, domain 2"/>
    <property type="match status" value="1"/>
</dbReference>
<proteinExistence type="predicted"/>
<evidence type="ECO:0000313" key="2">
    <source>
        <dbReference type="Proteomes" id="UP000274822"/>
    </source>
</evidence>
<evidence type="ECO:0000313" key="1">
    <source>
        <dbReference type="EMBL" id="RUS28787.1"/>
    </source>
</evidence>
<comment type="caution">
    <text evidence="1">The sequence shown here is derived from an EMBL/GenBank/DDBJ whole genome shotgun (WGS) entry which is preliminary data.</text>
</comment>
<gene>
    <name evidence="1" type="ORF">BC938DRAFT_481447</name>
</gene>
<dbReference type="AlphaFoldDB" id="A0A433QG53"/>
<dbReference type="EMBL" id="RBNJ01006137">
    <property type="protein sequence ID" value="RUS28787.1"/>
    <property type="molecule type" value="Genomic_DNA"/>
</dbReference>
<accession>A0A433QG53</accession>
<dbReference type="InterPro" id="IPR036188">
    <property type="entry name" value="FAD/NAD-bd_sf"/>
</dbReference>
<dbReference type="Gene3D" id="3.50.50.60">
    <property type="entry name" value="FAD/NAD(P)-binding domain"/>
    <property type="match status" value="1"/>
</dbReference>
<protein>
    <recommendedName>
        <fullName evidence="3">FAD dependent oxidoreductase domain-containing protein</fullName>
    </recommendedName>
</protein>
<dbReference type="Proteomes" id="UP000274822">
    <property type="component" value="Unassembled WGS sequence"/>
</dbReference>
<reference evidence="1 2" key="1">
    <citation type="journal article" date="2018" name="New Phytol.">
        <title>Phylogenomics of Endogonaceae and evolution of mycorrhizas within Mucoromycota.</title>
        <authorList>
            <person name="Chang Y."/>
            <person name="Desiro A."/>
            <person name="Na H."/>
            <person name="Sandor L."/>
            <person name="Lipzen A."/>
            <person name="Clum A."/>
            <person name="Barry K."/>
            <person name="Grigoriev I.V."/>
            <person name="Martin F.M."/>
            <person name="Stajich J.E."/>
            <person name="Smith M.E."/>
            <person name="Bonito G."/>
            <person name="Spatafora J.W."/>
        </authorList>
    </citation>
    <scope>NUCLEOTIDE SEQUENCE [LARGE SCALE GENOMIC DNA]</scope>
    <source>
        <strain evidence="1 2">AD002</strain>
    </source>
</reference>
<organism evidence="1 2">
    <name type="scientific">Jimgerdemannia flammicorona</name>
    <dbReference type="NCBI Taxonomy" id="994334"/>
    <lineage>
        <taxon>Eukaryota</taxon>
        <taxon>Fungi</taxon>
        <taxon>Fungi incertae sedis</taxon>
        <taxon>Mucoromycota</taxon>
        <taxon>Mucoromycotina</taxon>
        <taxon>Endogonomycetes</taxon>
        <taxon>Endogonales</taxon>
        <taxon>Endogonaceae</taxon>
        <taxon>Jimgerdemannia</taxon>
    </lineage>
</organism>
<evidence type="ECO:0008006" key="3">
    <source>
        <dbReference type="Google" id="ProtNLM"/>
    </source>
</evidence>
<keyword evidence="2" id="KW-1185">Reference proteome</keyword>
<name>A0A433QG53_9FUNG</name>